<evidence type="ECO:0000313" key="1">
    <source>
        <dbReference type="EMBL" id="KZP25161.1"/>
    </source>
</evidence>
<dbReference type="Proteomes" id="UP000076532">
    <property type="component" value="Unassembled WGS sequence"/>
</dbReference>
<gene>
    <name evidence="1" type="ORF">FIBSPDRAFT_1009241</name>
</gene>
<dbReference type="OrthoDB" id="2367075at2759"/>
<dbReference type="AlphaFoldDB" id="A0A166NM50"/>
<proteinExistence type="predicted"/>
<evidence type="ECO:0000313" key="2">
    <source>
        <dbReference type="Proteomes" id="UP000076532"/>
    </source>
</evidence>
<feature type="non-terminal residue" evidence="1">
    <location>
        <position position="120"/>
    </location>
</feature>
<reference evidence="1 2" key="1">
    <citation type="journal article" date="2016" name="Mol. Biol. Evol.">
        <title>Comparative Genomics of Early-Diverging Mushroom-Forming Fungi Provides Insights into the Origins of Lignocellulose Decay Capabilities.</title>
        <authorList>
            <person name="Nagy L.G."/>
            <person name="Riley R."/>
            <person name="Tritt A."/>
            <person name="Adam C."/>
            <person name="Daum C."/>
            <person name="Floudas D."/>
            <person name="Sun H."/>
            <person name="Yadav J.S."/>
            <person name="Pangilinan J."/>
            <person name="Larsson K.H."/>
            <person name="Matsuura K."/>
            <person name="Barry K."/>
            <person name="Labutti K."/>
            <person name="Kuo R."/>
            <person name="Ohm R.A."/>
            <person name="Bhattacharya S.S."/>
            <person name="Shirouzu T."/>
            <person name="Yoshinaga Y."/>
            <person name="Martin F.M."/>
            <person name="Grigoriev I.V."/>
            <person name="Hibbett D.S."/>
        </authorList>
    </citation>
    <scope>NUCLEOTIDE SEQUENCE [LARGE SCALE GENOMIC DNA]</scope>
    <source>
        <strain evidence="1 2">CBS 109695</strain>
    </source>
</reference>
<keyword evidence="2" id="KW-1185">Reference proteome</keyword>
<protein>
    <submittedName>
        <fullName evidence="1">Uncharacterized protein</fullName>
    </submittedName>
</protein>
<dbReference type="EMBL" id="KV417522">
    <property type="protein sequence ID" value="KZP25161.1"/>
    <property type="molecule type" value="Genomic_DNA"/>
</dbReference>
<name>A0A166NM50_9AGAM</name>
<organism evidence="1 2">
    <name type="scientific">Athelia psychrophila</name>
    <dbReference type="NCBI Taxonomy" id="1759441"/>
    <lineage>
        <taxon>Eukaryota</taxon>
        <taxon>Fungi</taxon>
        <taxon>Dikarya</taxon>
        <taxon>Basidiomycota</taxon>
        <taxon>Agaricomycotina</taxon>
        <taxon>Agaricomycetes</taxon>
        <taxon>Agaricomycetidae</taxon>
        <taxon>Atheliales</taxon>
        <taxon>Atheliaceae</taxon>
        <taxon>Athelia</taxon>
    </lineage>
</organism>
<accession>A0A166NM50</accession>
<sequence length="120" mass="13426">MVLADISTRDLDLFLSIFPRKPSFGLYSVSTVDEWSSILHLADKWSFESIRALAITQLVPIASPIDKIVLGRRYGVNAWLPGAYGTVCVRPTALTLDEGRRLGVDDVVRINAIRQEFCFI</sequence>